<comment type="similarity">
    <text evidence="2 7">Belongs to the ExbD/TolR family.</text>
</comment>
<keyword evidence="4 7" id="KW-0812">Transmembrane</keyword>
<dbReference type="PANTHER" id="PTHR30558">
    <property type="entry name" value="EXBD MEMBRANE COMPONENT OF PMF-DRIVEN MACROMOLECULE IMPORT SYSTEM"/>
    <property type="match status" value="1"/>
</dbReference>
<sequence length="155" mass="16572">MGVLEAIRSRGNDLRPQAEINVTPLVDVMLVLLIVFMVTAPMLTAGLPVDLPKATTAHPLERSEPIVVTLDRDGNAQLGDKGVAVDGLGDAILTLTAGDRTRAIHVRADRECRHGALVAVLDQLGAHGLSRIAILTERAPGVRAPRQDDKPRDSR</sequence>
<gene>
    <name evidence="9" type="ordered locus">RPA0155</name>
    <name evidence="10" type="ORF">TX73_000795</name>
</gene>
<dbReference type="KEGG" id="rpa:TX73_000795"/>
<keyword evidence="5 8" id="KW-1133">Transmembrane helix</keyword>
<reference evidence="10" key="3">
    <citation type="submission" date="2022-12" db="EMBL/GenBank/DDBJ databases">
        <title>Complete genome sequence of Rhodopseudomonas palustris CGA0092 and corrections to the R. palustris CGA009 genome sequence.</title>
        <authorList>
            <person name="Mazny B.R."/>
            <person name="Sheff O.F."/>
            <person name="LaSarre B."/>
            <person name="McKinlay A."/>
            <person name="McKinlay J.B."/>
        </authorList>
    </citation>
    <scope>NUCLEOTIDE SEQUENCE</scope>
    <source>
        <strain evidence="10">CGA009</strain>
    </source>
</reference>
<dbReference type="PANTHER" id="PTHR30558:SF7">
    <property type="entry name" value="TOL-PAL SYSTEM PROTEIN TOLR"/>
    <property type="match status" value="1"/>
</dbReference>
<evidence type="ECO:0000256" key="2">
    <source>
        <dbReference type="ARBA" id="ARBA00005811"/>
    </source>
</evidence>
<reference evidence="10" key="1">
    <citation type="submission" date="2003-07" db="EMBL/GenBank/DDBJ databases">
        <authorList>
            <consortium name="Rhodopseudomonas genome consortium"/>
            <person name="Larimer F."/>
            <person name="Harwood C."/>
        </authorList>
    </citation>
    <scope>NUCLEOTIDE SEQUENCE</scope>
    <source>
        <strain evidence="10">CGA009</strain>
    </source>
</reference>
<proteinExistence type="inferred from homology"/>
<evidence type="ECO:0000256" key="7">
    <source>
        <dbReference type="RuleBase" id="RU003879"/>
    </source>
</evidence>
<evidence type="ECO:0000256" key="5">
    <source>
        <dbReference type="ARBA" id="ARBA00022989"/>
    </source>
</evidence>
<dbReference type="Proteomes" id="UP000001426">
    <property type="component" value="Chromosome"/>
</dbReference>
<dbReference type="STRING" id="258594.RPA0155"/>
<evidence type="ECO:0000313" key="11">
    <source>
        <dbReference type="Proteomes" id="UP000001426"/>
    </source>
</evidence>
<dbReference type="HOGENOM" id="CLU_085305_1_3_5"/>
<organism evidence="9">
    <name type="scientific">Rhodopseudomonas palustris (strain ATCC BAA-98 / CGA009)</name>
    <dbReference type="NCBI Taxonomy" id="258594"/>
    <lineage>
        <taxon>Bacteria</taxon>
        <taxon>Pseudomonadati</taxon>
        <taxon>Pseudomonadota</taxon>
        <taxon>Alphaproteobacteria</taxon>
        <taxon>Hyphomicrobiales</taxon>
        <taxon>Nitrobacteraceae</taxon>
        <taxon>Rhodopseudomonas</taxon>
    </lineage>
</organism>
<dbReference type="Gene3D" id="3.30.420.270">
    <property type="match status" value="1"/>
</dbReference>
<evidence type="ECO:0000256" key="3">
    <source>
        <dbReference type="ARBA" id="ARBA00022475"/>
    </source>
</evidence>
<evidence type="ECO:0000313" key="9">
    <source>
        <dbReference type="EMBL" id="CAE25599.1"/>
    </source>
</evidence>
<dbReference type="GO" id="GO:0015031">
    <property type="term" value="P:protein transport"/>
    <property type="evidence" value="ECO:0007669"/>
    <property type="project" value="UniProtKB-KW"/>
</dbReference>
<dbReference type="EMBL" id="BX572593">
    <property type="protein sequence ID" value="CAE25599.1"/>
    <property type="molecule type" value="Genomic_DNA"/>
</dbReference>
<feature type="transmembrane region" description="Helical" evidence="8">
    <location>
        <begin position="20"/>
        <end position="43"/>
    </location>
</feature>
<evidence type="ECO:0000256" key="8">
    <source>
        <dbReference type="SAM" id="Phobius"/>
    </source>
</evidence>
<dbReference type="eggNOG" id="COG0848">
    <property type="taxonomic scope" value="Bacteria"/>
</dbReference>
<keyword evidence="7" id="KW-0653">Protein transport</keyword>
<evidence type="ECO:0000256" key="1">
    <source>
        <dbReference type="ARBA" id="ARBA00004162"/>
    </source>
</evidence>
<keyword evidence="3" id="KW-1003">Cell membrane</keyword>
<evidence type="ECO:0000256" key="4">
    <source>
        <dbReference type="ARBA" id="ARBA00022692"/>
    </source>
</evidence>
<dbReference type="InterPro" id="IPR003400">
    <property type="entry name" value="ExbD"/>
</dbReference>
<accession>Q6NDF3</accession>
<reference evidence="9 11" key="2">
    <citation type="journal article" date="2004" name="Nat. Biotechnol.">
        <title>Complete genome sequence of the metabolically versatile photosynthetic bacterium Rhodopseudomonas palustris.</title>
        <authorList>
            <person name="Larimer F.W."/>
            <person name="Chain P."/>
            <person name="Hauser L."/>
            <person name="Lamerdin J."/>
            <person name="Malfatti S."/>
            <person name="Do L."/>
            <person name="Land M.L."/>
            <person name="Pelletier D.A."/>
            <person name="Beatty J.T."/>
            <person name="Lang A.S."/>
            <person name="Tabita F.R."/>
            <person name="Gibson J.L."/>
            <person name="Hanson T.E."/>
            <person name="Bobst C."/>
            <person name="Torres J.L."/>
            <person name="Peres C."/>
            <person name="Harrison F.H."/>
            <person name="Gibson J."/>
            <person name="Harwood C.S."/>
        </authorList>
    </citation>
    <scope>NUCLEOTIDE SEQUENCE [LARGE SCALE GENOMIC DNA]</scope>
    <source>
        <strain evidence="11">ATCC BAA-98 / CGA009</strain>
        <strain evidence="9">CGA009</strain>
    </source>
</reference>
<dbReference type="GeneID" id="66891157"/>
<keyword evidence="11" id="KW-1185">Reference proteome</keyword>
<dbReference type="RefSeq" id="WP_011155723.1">
    <property type="nucleotide sequence ID" value="NZ_CP116810.1"/>
</dbReference>
<dbReference type="EMBL" id="CP116810">
    <property type="protein sequence ID" value="WCL90278.1"/>
    <property type="molecule type" value="Genomic_DNA"/>
</dbReference>
<keyword evidence="6 8" id="KW-0472">Membrane</keyword>
<dbReference type="GO" id="GO:0005886">
    <property type="term" value="C:plasma membrane"/>
    <property type="evidence" value="ECO:0007669"/>
    <property type="project" value="UniProtKB-SubCell"/>
</dbReference>
<comment type="subcellular location">
    <subcellularLocation>
        <location evidence="1">Cell membrane</location>
        <topology evidence="1">Single-pass membrane protein</topology>
    </subcellularLocation>
    <subcellularLocation>
        <location evidence="7">Cell membrane</location>
        <topology evidence="7">Single-pass type II membrane protein</topology>
    </subcellularLocation>
</comment>
<protein>
    <submittedName>
        <fullName evidence="10">Biopolymer transporter ExbD</fullName>
    </submittedName>
    <submittedName>
        <fullName evidence="9">TolR/exbD protein</fullName>
    </submittedName>
</protein>
<name>Q6NDF3_RHOPA</name>
<keyword evidence="7" id="KW-0813">Transport</keyword>
<dbReference type="AlphaFoldDB" id="Q6NDF3"/>
<dbReference type="PhylomeDB" id="Q6NDF3"/>
<dbReference type="GO" id="GO:0022857">
    <property type="term" value="F:transmembrane transporter activity"/>
    <property type="evidence" value="ECO:0007669"/>
    <property type="project" value="InterPro"/>
</dbReference>
<evidence type="ECO:0000313" key="10">
    <source>
        <dbReference type="EMBL" id="WCL90278.1"/>
    </source>
</evidence>
<dbReference type="Pfam" id="PF02472">
    <property type="entry name" value="ExbD"/>
    <property type="match status" value="1"/>
</dbReference>
<evidence type="ECO:0000256" key="6">
    <source>
        <dbReference type="ARBA" id="ARBA00023136"/>
    </source>
</evidence>